<organism evidence="1">
    <name type="scientific">marine metagenome</name>
    <dbReference type="NCBI Taxonomy" id="408172"/>
    <lineage>
        <taxon>unclassified sequences</taxon>
        <taxon>metagenomes</taxon>
        <taxon>ecological metagenomes</taxon>
    </lineage>
</organism>
<sequence length="224" mass="26200">MKKIIIFFFVFFFLSINANSHVTHYQQFKKIEMEIFRNNKLIGINNFYFSKENNLMKVKNIVQFKISIAGIDLMKVDSKSSGIYKDDMLIKFNSKTKQNDKDKFVNLYLDQNQFIIDGSSFNGKTSSDYIIGNYWNHSVVKSAAQISPLSGSVKKQKVKFLGKENLTLYGNSYSALHFKILSAENLPDDKKINLDIWYDEKTLLLLKVSYKKLGLWEYRLKNYE</sequence>
<name>A0A382TVR2_9ZZZZ</name>
<gene>
    <name evidence="1" type="ORF">METZ01_LOCUS378998</name>
</gene>
<dbReference type="Pfam" id="PF19630">
    <property type="entry name" value="DUF6134"/>
    <property type="match status" value="1"/>
</dbReference>
<dbReference type="AlphaFoldDB" id="A0A382TVR2"/>
<dbReference type="EMBL" id="UINC01139537">
    <property type="protein sequence ID" value="SVD26144.1"/>
    <property type="molecule type" value="Genomic_DNA"/>
</dbReference>
<evidence type="ECO:0008006" key="2">
    <source>
        <dbReference type="Google" id="ProtNLM"/>
    </source>
</evidence>
<protein>
    <recommendedName>
        <fullName evidence="2">DUF3108 domain-containing protein</fullName>
    </recommendedName>
</protein>
<evidence type="ECO:0000313" key="1">
    <source>
        <dbReference type="EMBL" id="SVD26144.1"/>
    </source>
</evidence>
<reference evidence="1" key="1">
    <citation type="submission" date="2018-05" db="EMBL/GenBank/DDBJ databases">
        <authorList>
            <person name="Lanie J.A."/>
            <person name="Ng W.-L."/>
            <person name="Kazmierczak K.M."/>
            <person name="Andrzejewski T.M."/>
            <person name="Davidsen T.M."/>
            <person name="Wayne K.J."/>
            <person name="Tettelin H."/>
            <person name="Glass J.I."/>
            <person name="Rusch D."/>
            <person name="Podicherti R."/>
            <person name="Tsui H.-C.T."/>
            <person name="Winkler M.E."/>
        </authorList>
    </citation>
    <scope>NUCLEOTIDE SEQUENCE</scope>
</reference>
<proteinExistence type="predicted"/>
<dbReference type="InterPro" id="IPR045767">
    <property type="entry name" value="DUF6134"/>
</dbReference>
<accession>A0A382TVR2</accession>